<feature type="transmembrane region" description="Helical" evidence="5">
    <location>
        <begin position="176"/>
        <end position="195"/>
    </location>
</feature>
<evidence type="ECO:0000256" key="4">
    <source>
        <dbReference type="ARBA" id="ARBA00023136"/>
    </source>
</evidence>
<feature type="transmembrane region" description="Helical" evidence="5">
    <location>
        <begin position="89"/>
        <end position="107"/>
    </location>
</feature>
<dbReference type="EMBL" id="VLLB01000014">
    <property type="protein sequence ID" value="TWI60774.1"/>
    <property type="molecule type" value="Genomic_DNA"/>
</dbReference>
<feature type="transmembrane region" description="Helical" evidence="5">
    <location>
        <begin position="268"/>
        <end position="291"/>
    </location>
</feature>
<dbReference type="InterPro" id="IPR052706">
    <property type="entry name" value="Membrane-Transporter-like"/>
</dbReference>
<organism evidence="7 8">
    <name type="scientific">Pseudoduganella lurida</name>
    <dbReference type="NCBI Taxonomy" id="1036180"/>
    <lineage>
        <taxon>Bacteria</taxon>
        <taxon>Pseudomonadati</taxon>
        <taxon>Pseudomonadota</taxon>
        <taxon>Betaproteobacteria</taxon>
        <taxon>Burkholderiales</taxon>
        <taxon>Oxalobacteraceae</taxon>
        <taxon>Telluria group</taxon>
        <taxon>Pseudoduganella</taxon>
    </lineage>
</organism>
<dbReference type="InterPro" id="IPR002645">
    <property type="entry name" value="STAS_dom"/>
</dbReference>
<dbReference type="Pfam" id="PF01740">
    <property type="entry name" value="STAS"/>
    <property type="match status" value="1"/>
</dbReference>
<dbReference type="OrthoDB" id="9769739at2"/>
<evidence type="ECO:0000256" key="3">
    <source>
        <dbReference type="ARBA" id="ARBA00022989"/>
    </source>
</evidence>
<proteinExistence type="predicted"/>
<dbReference type="GO" id="GO:0016020">
    <property type="term" value="C:membrane"/>
    <property type="evidence" value="ECO:0007669"/>
    <property type="project" value="UniProtKB-SubCell"/>
</dbReference>
<keyword evidence="2 5" id="KW-0812">Transmembrane</keyword>
<evidence type="ECO:0000259" key="6">
    <source>
        <dbReference type="PROSITE" id="PS50801"/>
    </source>
</evidence>
<dbReference type="Proteomes" id="UP000318431">
    <property type="component" value="Unassembled WGS sequence"/>
</dbReference>
<feature type="transmembrane region" description="Helical" evidence="5">
    <location>
        <begin position="119"/>
        <end position="138"/>
    </location>
</feature>
<feature type="domain" description="STAS" evidence="6">
    <location>
        <begin position="408"/>
        <end position="506"/>
    </location>
</feature>
<feature type="transmembrane region" description="Helical" evidence="5">
    <location>
        <begin position="228"/>
        <end position="247"/>
    </location>
</feature>
<evidence type="ECO:0000256" key="5">
    <source>
        <dbReference type="SAM" id="Phobius"/>
    </source>
</evidence>
<dbReference type="AlphaFoldDB" id="A0A562QWS4"/>
<dbReference type="PANTHER" id="PTHR43310">
    <property type="entry name" value="SULFATE TRANSPORTER YBAR-RELATED"/>
    <property type="match status" value="1"/>
</dbReference>
<comment type="subcellular location">
    <subcellularLocation>
        <location evidence="1">Membrane</location>
        <topology evidence="1">Multi-pass membrane protein</topology>
    </subcellularLocation>
</comment>
<comment type="caution">
    <text evidence="7">The sequence shown here is derived from an EMBL/GenBank/DDBJ whole genome shotgun (WGS) entry which is preliminary data.</text>
</comment>
<dbReference type="Pfam" id="PF00916">
    <property type="entry name" value="Sulfate_transp"/>
    <property type="match status" value="2"/>
</dbReference>
<feature type="transmembrane region" description="Helical" evidence="5">
    <location>
        <begin position="297"/>
        <end position="317"/>
    </location>
</feature>
<accession>A0A562QWS4</accession>
<dbReference type="CDD" id="cd07042">
    <property type="entry name" value="STAS_SulP_like_sulfate_transporter"/>
    <property type="match status" value="1"/>
</dbReference>
<evidence type="ECO:0000256" key="1">
    <source>
        <dbReference type="ARBA" id="ARBA00004141"/>
    </source>
</evidence>
<sequence>MPLLPASPASPAQLRTDLLSGITVSLALVPEAIAFALLAHVGPLTGLYAAFIVCLVTSALGGRPGMICGAAGALAVVMTGLVVTHGAEYLFAAVILMGVFQLLFAAFRLGKFIRMVPHSVMLGFVNGLAIVVFIAQSGHFRVNGQWLQGAPLWTMLGLVVLTMAVTYLLPRLTKAVPASLVAILAVSGLVAALGIETRTVGDMGSIAGGLPSFHLPQVPLTLETLTVILPYSLILAAIGLIETLLTLNLIDSITDTRGRPNRESMAQGLANILSGLFASMGGCALVGQSMINIDNGARHRLSGITAAVVLLGFIVLLSRWIEMIPLAALVGVMVVVCEKTFAWGSLQALRRIPRQDAVIVVGVTVITVLTDLAVAVLAGVVFAALVFAWQHAKEIRAAISTDARGWKVYTLKGSLFFASTASFAALFDPKDDPQHVVIEFRESKVVDHSAVEAIDALAVRYRQAGKTLHLRHLSPDCLEILGNAKDMVEVNAFEDPHYHIADDRLG</sequence>
<protein>
    <submittedName>
        <fullName evidence="7">SulP family sulfate permease</fullName>
    </submittedName>
</protein>
<dbReference type="PANTHER" id="PTHR43310:SF1">
    <property type="entry name" value="SULFATE TRANSPORTER YBAR-RELATED"/>
    <property type="match status" value="1"/>
</dbReference>
<dbReference type="InterPro" id="IPR036513">
    <property type="entry name" value="STAS_dom_sf"/>
</dbReference>
<feature type="transmembrane region" description="Helical" evidence="5">
    <location>
        <begin position="64"/>
        <end position="83"/>
    </location>
</feature>
<dbReference type="Gene3D" id="3.30.750.24">
    <property type="entry name" value="STAS domain"/>
    <property type="match status" value="1"/>
</dbReference>
<dbReference type="RefSeq" id="WP_145653119.1">
    <property type="nucleotide sequence ID" value="NZ_VLLB01000014.1"/>
</dbReference>
<keyword evidence="3 5" id="KW-1133">Transmembrane helix</keyword>
<dbReference type="SUPFAM" id="SSF52091">
    <property type="entry name" value="SpoIIaa-like"/>
    <property type="match status" value="1"/>
</dbReference>
<dbReference type="PROSITE" id="PS50801">
    <property type="entry name" value="STAS"/>
    <property type="match status" value="1"/>
</dbReference>
<feature type="transmembrane region" description="Helical" evidence="5">
    <location>
        <begin position="33"/>
        <end position="57"/>
    </location>
</feature>
<evidence type="ECO:0000313" key="7">
    <source>
        <dbReference type="EMBL" id="TWI60774.1"/>
    </source>
</evidence>
<feature type="transmembrane region" description="Helical" evidence="5">
    <location>
        <begin position="324"/>
        <end position="346"/>
    </location>
</feature>
<dbReference type="InterPro" id="IPR011547">
    <property type="entry name" value="SLC26A/SulP_dom"/>
</dbReference>
<feature type="transmembrane region" description="Helical" evidence="5">
    <location>
        <begin position="358"/>
        <end position="388"/>
    </location>
</feature>
<reference evidence="7 8" key="1">
    <citation type="journal article" date="2015" name="Stand. Genomic Sci.">
        <title>Genomic Encyclopedia of Bacterial and Archaeal Type Strains, Phase III: the genomes of soil and plant-associated and newly described type strains.</title>
        <authorList>
            <person name="Whitman W.B."/>
            <person name="Woyke T."/>
            <person name="Klenk H.P."/>
            <person name="Zhou Y."/>
            <person name="Lilburn T.G."/>
            <person name="Beck B.J."/>
            <person name="De Vos P."/>
            <person name="Vandamme P."/>
            <person name="Eisen J.A."/>
            <person name="Garrity G."/>
            <person name="Hugenholtz P."/>
            <person name="Kyrpides N.C."/>
        </authorList>
    </citation>
    <scope>NUCLEOTIDE SEQUENCE [LARGE SCALE GENOMIC DNA]</scope>
    <source>
        <strain evidence="7 8">CGMCC 1.10822</strain>
    </source>
</reference>
<evidence type="ECO:0000313" key="8">
    <source>
        <dbReference type="Proteomes" id="UP000318431"/>
    </source>
</evidence>
<gene>
    <name evidence="7" type="ORF">IP91_04968</name>
</gene>
<feature type="transmembrane region" description="Helical" evidence="5">
    <location>
        <begin position="150"/>
        <end position="169"/>
    </location>
</feature>
<name>A0A562QWS4_9BURK</name>
<evidence type="ECO:0000256" key="2">
    <source>
        <dbReference type="ARBA" id="ARBA00022692"/>
    </source>
</evidence>
<keyword evidence="8" id="KW-1185">Reference proteome</keyword>
<keyword evidence="4 5" id="KW-0472">Membrane</keyword>